<proteinExistence type="predicted"/>
<protein>
    <submittedName>
        <fullName evidence="1">VOC family protein</fullName>
    </submittedName>
</protein>
<dbReference type="InterPro" id="IPR029068">
    <property type="entry name" value="Glyas_Bleomycin-R_OHBP_Dase"/>
</dbReference>
<comment type="caution">
    <text evidence="1">The sequence shown here is derived from an EMBL/GenBank/DDBJ whole genome shotgun (WGS) entry which is preliminary data.</text>
</comment>
<evidence type="ECO:0000313" key="2">
    <source>
        <dbReference type="Proteomes" id="UP000315469"/>
    </source>
</evidence>
<keyword evidence="2" id="KW-1185">Reference proteome</keyword>
<dbReference type="EMBL" id="VHJB01000009">
    <property type="protein sequence ID" value="TPV45167.1"/>
    <property type="molecule type" value="Genomic_DNA"/>
</dbReference>
<dbReference type="PANTHER" id="PTHR37519:SF1">
    <property type="entry name" value="DIHYDROXYBIPHENYL DIOXYGENASE DOMAIN-CONTAINING PROTEIN"/>
    <property type="match status" value="1"/>
</dbReference>
<dbReference type="GeneID" id="90520814"/>
<dbReference type="Gene3D" id="3.10.180.10">
    <property type="entry name" value="2,3-Dihydroxybiphenyl 1,2-Dioxygenase, domain 1"/>
    <property type="match status" value="1"/>
</dbReference>
<dbReference type="Pfam" id="PF06185">
    <property type="entry name" value="YecM"/>
    <property type="match status" value="1"/>
</dbReference>
<dbReference type="InterPro" id="IPR010393">
    <property type="entry name" value="DUF991_YecM-like"/>
</dbReference>
<dbReference type="PANTHER" id="PTHR37519">
    <property type="match status" value="1"/>
</dbReference>
<reference evidence="1 2" key="1">
    <citation type="submission" date="2019-06" db="EMBL/GenBank/DDBJ databases">
        <title>Taxogenomics and systematics of the genus Pantoea.</title>
        <authorList>
            <person name="Tambong J.T."/>
        </authorList>
    </citation>
    <scope>NUCLEOTIDE SEQUENCE [LARGE SCALE GENOMIC DNA]</scope>
    <source>
        <strain evidence="1 2">LMG 24197</strain>
    </source>
</reference>
<dbReference type="RefSeq" id="WP_050540834.1">
    <property type="nucleotide sequence ID" value="NZ_CP045720.1"/>
</dbReference>
<gene>
    <name evidence="1" type="ORF">FJW02_01835</name>
</gene>
<accession>A0ABY2ZPZ2</accession>
<dbReference type="NCBIfam" id="NF008681">
    <property type="entry name" value="PRK11700.1-4"/>
    <property type="match status" value="1"/>
</dbReference>
<dbReference type="Proteomes" id="UP000315469">
    <property type="component" value="Unassembled WGS sequence"/>
</dbReference>
<dbReference type="SUPFAM" id="SSF54593">
    <property type="entry name" value="Glyoxalase/Bleomycin resistance protein/Dihydroxybiphenyl dioxygenase"/>
    <property type="match status" value="1"/>
</dbReference>
<organism evidence="1 2">
    <name type="scientific">Pantoea eucalypti</name>
    <dbReference type="NCBI Taxonomy" id="470933"/>
    <lineage>
        <taxon>Bacteria</taxon>
        <taxon>Pseudomonadati</taxon>
        <taxon>Pseudomonadota</taxon>
        <taxon>Gammaproteobacteria</taxon>
        <taxon>Enterobacterales</taxon>
        <taxon>Erwiniaceae</taxon>
        <taxon>Pantoea</taxon>
    </lineage>
</organism>
<sequence>MLNKLRGFTVSERSFPAELDDLKTDLRRFEKSLQSFAQQLGLRLNDLEVDHISVRCHQDTTAIRWQQGLQQMGTQFSATMINGRQICLFKLHDPLVVAGREIDVVELPWPGEKRYRHEGWEHIEVVLRGDHRTLGMRAMALLSDEALTQPGISFKTSSPQGENERLPNPTLAVTDGQTTIKFHPWRLEEIVASEQH</sequence>
<evidence type="ECO:0000313" key="1">
    <source>
        <dbReference type="EMBL" id="TPV45167.1"/>
    </source>
</evidence>
<name>A0ABY2ZPZ2_9GAMM</name>